<comment type="caution">
    <text evidence="1">The sequence shown here is derived from an EMBL/GenBank/DDBJ whole genome shotgun (WGS) entry which is preliminary data.</text>
</comment>
<dbReference type="AlphaFoldDB" id="A0AAV4XE16"/>
<proteinExistence type="predicted"/>
<accession>A0AAV4XE16</accession>
<name>A0AAV4XE16_CAEEX</name>
<protein>
    <submittedName>
        <fullName evidence="1">Uncharacterized protein</fullName>
    </submittedName>
</protein>
<evidence type="ECO:0000313" key="2">
    <source>
        <dbReference type="Proteomes" id="UP001054945"/>
    </source>
</evidence>
<gene>
    <name evidence="1" type="ORF">CEXT_779391</name>
</gene>
<keyword evidence="2" id="KW-1185">Reference proteome</keyword>
<dbReference type="Proteomes" id="UP001054945">
    <property type="component" value="Unassembled WGS sequence"/>
</dbReference>
<sequence>MGDHKIYQIQQHGNQVDNRTDRTTWRDIFYIVTGVHSQGIMGGFKGHNRGTGAVELLLATGILAKLLTSETNMDPMQADIYCMRSLTTISGGKP</sequence>
<dbReference type="EMBL" id="BPLR01000112">
    <property type="protein sequence ID" value="GIY92206.1"/>
    <property type="molecule type" value="Genomic_DNA"/>
</dbReference>
<evidence type="ECO:0000313" key="1">
    <source>
        <dbReference type="EMBL" id="GIY92206.1"/>
    </source>
</evidence>
<organism evidence="1 2">
    <name type="scientific">Caerostris extrusa</name>
    <name type="common">Bark spider</name>
    <name type="synonym">Caerostris bankana</name>
    <dbReference type="NCBI Taxonomy" id="172846"/>
    <lineage>
        <taxon>Eukaryota</taxon>
        <taxon>Metazoa</taxon>
        <taxon>Ecdysozoa</taxon>
        <taxon>Arthropoda</taxon>
        <taxon>Chelicerata</taxon>
        <taxon>Arachnida</taxon>
        <taxon>Araneae</taxon>
        <taxon>Araneomorphae</taxon>
        <taxon>Entelegynae</taxon>
        <taxon>Araneoidea</taxon>
        <taxon>Araneidae</taxon>
        <taxon>Caerostris</taxon>
    </lineage>
</organism>
<reference evidence="1 2" key="1">
    <citation type="submission" date="2021-06" db="EMBL/GenBank/DDBJ databases">
        <title>Caerostris extrusa draft genome.</title>
        <authorList>
            <person name="Kono N."/>
            <person name="Arakawa K."/>
        </authorList>
    </citation>
    <scope>NUCLEOTIDE SEQUENCE [LARGE SCALE GENOMIC DNA]</scope>
</reference>